<reference evidence="6 7" key="1">
    <citation type="submission" date="2019-10" db="EMBL/GenBank/DDBJ databases">
        <title>Taxonomy of Antarctic Massilia spp.: description of Massilia rubra sp. nov., Massilia aquatica sp. nov., Massilia mucilaginosa sp. nov., Massilia frigida sp. nov. isolated from streams, lakes and regoliths.</title>
        <authorList>
            <person name="Holochova P."/>
            <person name="Sedlacek I."/>
            <person name="Kralova S."/>
            <person name="Maslanova I."/>
            <person name="Busse H.-J."/>
            <person name="Stankova E."/>
            <person name="Vrbovska V."/>
            <person name="Kovarovic V."/>
            <person name="Bartak M."/>
            <person name="Svec P."/>
            <person name="Pantucek R."/>
        </authorList>
    </citation>
    <scope>NUCLEOTIDE SEQUENCE [LARGE SCALE GENOMIC DNA]</scope>
    <source>
        <strain evidence="6 7">CCM 8695</strain>
    </source>
</reference>
<keyword evidence="3" id="KW-0732">Signal</keyword>
<dbReference type="EMBL" id="WHJG01000009">
    <property type="protein sequence ID" value="NHZ79878.1"/>
    <property type="molecule type" value="Genomic_DNA"/>
</dbReference>
<accession>A0ABX0N3H3</accession>
<dbReference type="Proteomes" id="UP000621455">
    <property type="component" value="Unassembled WGS sequence"/>
</dbReference>
<evidence type="ECO:0000256" key="5">
    <source>
        <dbReference type="ARBA" id="ARBA00023237"/>
    </source>
</evidence>
<keyword evidence="4" id="KW-0472">Membrane</keyword>
<gene>
    <name evidence="6" type="ORF">F2P44_11405</name>
</gene>
<dbReference type="PANTHER" id="PTHR38776">
    <property type="entry name" value="MLTA-INTERACTING PROTEIN-RELATED"/>
    <property type="match status" value="1"/>
</dbReference>
<name>A0ABX0N3H3_9BURK</name>
<evidence type="ECO:0000313" key="7">
    <source>
        <dbReference type="Proteomes" id="UP000621455"/>
    </source>
</evidence>
<comment type="subcellular location">
    <subcellularLocation>
        <location evidence="1">Cell outer membrane</location>
    </subcellularLocation>
</comment>
<evidence type="ECO:0000256" key="2">
    <source>
        <dbReference type="ARBA" id="ARBA00005722"/>
    </source>
</evidence>
<dbReference type="InterPro" id="IPR010583">
    <property type="entry name" value="MipA"/>
</dbReference>
<evidence type="ECO:0000256" key="4">
    <source>
        <dbReference type="ARBA" id="ARBA00023136"/>
    </source>
</evidence>
<dbReference type="PANTHER" id="PTHR38776:SF1">
    <property type="entry name" value="MLTA-INTERACTING PROTEIN-RELATED"/>
    <property type="match status" value="1"/>
</dbReference>
<proteinExistence type="inferred from homology"/>
<organism evidence="6 7">
    <name type="scientific">Massilia frigida</name>
    <dbReference type="NCBI Taxonomy" id="2609281"/>
    <lineage>
        <taxon>Bacteria</taxon>
        <taxon>Pseudomonadati</taxon>
        <taxon>Pseudomonadota</taxon>
        <taxon>Betaproteobacteria</taxon>
        <taxon>Burkholderiales</taxon>
        <taxon>Oxalobacteraceae</taxon>
        <taxon>Telluria group</taxon>
        <taxon>Massilia</taxon>
    </lineage>
</organism>
<evidence type="ECO:0000256" key="1">
    <source>
        <dbReference type="ARBA" id="ARBA00004442"/>
    </source>
</evidence>
<protein>
    <submittedName>
        <fullName evidence="6">MipA/OmpV family protein</fullName>
    </submittedName>
</protein>
<dbReference type="Pfam" id="PF06629">
    <property type="entry name" value="MipA"/>
    <property type="match status" value="1"/>
</dbReference>
<sequence>MSIYRRTLQKKNQTFMDIHKPLLIHMHAPAAPPVSRTGAESISWRYVEDRRPVRRRIPWCCFENVATLRPVVSISQANTAHHYFKDTAMLRFRHAAIFLLSTIAPALHAADMGVAAAKPGESSMTVGLGVAALPAYSGSDQTRAVPVVVLDYQHSSGFFASTVSGIGYKTKVGPVALSGALGVAPSRSDRDHGPFRGSDALRGMGEIKTSALGVFGVGYEFDGGIGIGMRAMMALTHRERGNSYEFGAQAPLIKSEANQLGLFVTATYSDKKNMQAFYGVTAAQSLTSGYKRYDTKAGFSRVNAGVNWNHKLNKQWSVNTMAGVASVVGDAADSPIVKRKTAPLLAVTVNYAF</sequence>
<comment type="caution">
    <text evidence="6">The sequence shown here is derived from an EMBL/GenBank/DDBJ whole genome shotgun (WGS) entry which is preliminary data.</text>
</comment>
<evidence type="ECO:0000256" key="3">
    <source>
        <dbReference type="ARBA" id="ARBA00022729"/>
    </source>
</evidence>
<comment type="similarity">
    <text evidence="2">Belongs to the MipA/OmpV family.</text>
</comment>
<keyword evidence="5" id="KW-0998">Cell outer membrane</keyword>
<evidence type="ECO:0000313" key="6">
    <source>
        <dbReference type="EMBL" id="NHZ79878.1"/>
    </source>
</evidence>
<keyword evidence="7" id="KW-1185">Reference proteome</keyword>